<name>A0A329R4P7_9ACTN</name>
<gene>
    <name evidence="4" type="ORF">DPM12_02380</name>
</gene>
<dbReference type="Proteomes" id="UP000250462">
    <property type="component" value="Unassembled WGS sequence"/>
</dbReference>
<dbReference type="SUPFAM" id="SSF53335">
    <property type="entry name" value="S-adenosyl-L-methionine-dependent methyltransferases"/>
    <property type="match status" value="1"/>
</dbReference>
<dbReference type="InterPro" id="IPR007848">
    <property type="entry name" value="Small_mtfrase_dom"/>
</dbReference>
<dbReference type="PANTHER" id="PTHR47816:SF4">
    <property type="entry name" value="RIBOSOMAL RNA SMALL SUBUNIT METHYLTRANSFERASE C"/>
    <property type="match status" value="1"/>
</dbReference>
<dbReference type="AlphaFoldDB" id="A0A329R4P7"/>
<feature type="domain" description="Methyltransferase small" evidence="3">
    <location>
        <begin position="31"/>
        <end position="177"/>
    </location>
</feature>
<dbReference type="OrthoDB" id="9764961at2"/>
<comment type="caution">
    <text evidence="4">The sequence shown here is derived from an EMBL/GenBank/DDBJ whole genome shotgun (WGS) entry which is preliminary data.</text>
</comment>
<keyword evidence="5" id="KW-1185">Reference proteome</keyword>
<proteinExistence type="predicted"/>
<dbReference type="GO" id="GO:0008757">
    <property type="term" value="F:S-adenosylmethionine-dependent methyltransferase activity"/>
    <property type="evidence" value="ECO:0007669"/>
    <property type="project" value="InterPro"/>
</dbReference>
<protein>
    <submittedName>
        <fullName evidence="4">MFS transporter</fullName>
    </submittedName>
</protein>
<reference evidence="4 5" key="1">
    <citation type="submission" date="2018-06" db="EMBL/GenBank/DDBJ databases">
        <title>Phytoactinopolyspora halophila sp. nov., a novel halophilic actinomycete isolated from a saline soil in China.</title>
        <authorList>
            <person name="Tang S.-K."/>
        </authorList>
    </citation>
    <scope>NUCLEOTIDE SEQUENCE [LARGE SCALE GENOMIC DNA]</scope>
    <source>
        <strain evidence="4 5">YIM 96934</strain>
    </source>
</reference>
<dbReference type="Pfam" id="PF05175">
    <property type="entry name" value="MTS"/>
    <property type="match status" value="1"/>
</dbReference>
<dbReference type="GO" id="GO:0032259">
    <property type="term" value="P:methylation"/>
    <property type="evidence" value="ECO:0007669"/>
    <property type="project" value="UniProtKB-KW"/>
</dbReference>
<evidence type="ECO:0000313" key="4">
    <source>
        <dbReference type="EMBL" id="RAW18999.1"/>
    </source>
</evidence>
<organism evidence="4 5">
    <name type="scientific">Phytoactinopolyspora halophila</name>
    <dbReference type="NCBI Taxonomy" id="1981511"/>
    <lineage>
        <taxon>Bacteria</taxon>
        <taxon>Bacillati</taxon>
        <taxon>Actinomycetota</taxon>
        <taxon>Actinomycetes</taxon>
        <taxon>Jiangellales</taxon>
        <taxon>Jiangellaceae</taxon>
        <taxon>Phytoactinopolyspora</taxon>
    </lineage>
</organism>
<evidence type="ECO:0000259" key="3">
    <source>
        <dbReference type="Pfam" id="PF05175"/>
    </source>
</evidence>
<dbReference type="InterPro" id="IPR029063">
    <property type="entry name" value="SAM-dependent_MTases_sf"/>
</dbReference>
<keyword evidence="2" id="KW-0808">Transferase</keyword>
<dbReference type="InterPro" id="IPR046977">
    <property type="entry name" value="RsmC/RlmG"/>
</dbReference>
<evidence type="ECO:0000313" key="5">
    <source>
        <dbReference type="Proteomes" id="UP000250462"/>
    </source>
</evidence>
<dbReference type="EMBL" id="QMIG01000001">
    <property type="protein sequence ID" value="RAW18999.1"/>
    <property type="molecule type" value="Genomic_DNA"/>
</dbReference>
<evidence type="ECO:0000256" key="2">
    <source>
        <dbReference type="ARBA" id="ARBA00022679"/>
    </source>
</evidence>
<sequence length="207" mass="22732">MSGRGEHYFSARPRAASRTSTVRLELTDLDIQLQTDSGIFSHGRLDPGTKILLERAPLPRVRGDILDLGCGYGPIALALASRRKRARVWAVDVNERAVVLTRQNAEALGRGNVFSRMPDEVPGDVRFAAIYSNPPIRIGKKALHELLLSWLARLLPGGSAVLVVHKHLGSDSLARWLDGQGFPTTRLLSERGYRLLEVRPADEGPAT</sequence>
<dbReference type="PANTHER" id="PTHR47816">
    <property type="entry name" value="RIBOSOMAL RNA SMALL SUBUNIT METHYLTRANSFERASE C"/>
    <property type="match status" value="1"/>
</dbReference>
<accession>A0A329R4P7</accession>
<keyword evidence="1" id="KW-0489">Methyltransferase</keyword>
<dbReference type="CDD" id="cd02440">
    <property type="entry name" value="AdoMet_MTases"/>
    <property type="match status" value="1"/>
</dbReference>
<dbReference type="Gene3D" id="3.40.50.150">
    <property type="entry name" value="Vaccinia Virus protein VP39"/>
    <property type="match status" value="1"/>
</dbReference>
<evidence type="ECO:0000256" key="1">
    <source>
        <dbReference type="ARBA" id="ARBA00022603"/>
    </source>
</evidence>